<organism evidence="2 3">
    <name type="scientific">Sulfuriroseicoccus oceanibius</name>
    <dbReference type="NCBI Taxonomy" id="2707525"/>
    <lineage>
        <taxon>Bacteria</taxon>
        <taxon>Pseudomonadati</taxon>
        <taxon>Verrucomicrobiota</taxon>
        <taxon>Verrucomicrobiia</taxon>
        <taxon>Verrucomicrobiales</taxon>
        <taxon>Verrucomicrobiaceae</taxon>
        <taxon>Sulfuriroseicoccus</taxon>
    </lineage>
</organism>
<accession>A0A6B3LDF1</accession>
<reference evidence="2 3" key="1">
    <citation type="submission" date="2020-12" db="EMBL/GenBank/DDBJ databases">
        <title>Sulforoseuscoccus oceanibium gen. nov., sp. nov., a representative of the phylum Verrucomicrobia with special cytoplasmic membrane, and proposal of Sulforoseuscoccusaceae fam. nov.</title>
        <authorList>
            <person name="Xi F."/>
        </authorList>
    </citation>
    <scope>NUCLEOTIDE SEQUENCE [LARGE SCALE GENOMIC DNA]</scope>
    <source>
        <strain evidence="2 3">T37</strain>
    </source>
</reference>
<dbReference type="KEGG" id="soa:G3M56_000220"/>
<dbReference type="PANTHER" id="PTHR43767">
    <property type="entry name" value="LONG-CHAIN-FATTY-ACID--COA LIGASE"/>
    <property type="match status" value="1"/>
</dbReference>
<feature type="domain" description="AMP-dependent synthetase/ligase" evidence="1">
    <location>
        <begin position="199"/>
        <end position="572"/>
    </location>
</feature>
<dbReference type="PROSITE" id="PS00455">
    <property type="entry name" value="AMP_BINDING"/>
    <property type="match status" value="1"/>
</dbReference>
<protein>
    <submittedName>
        <fullName evidence="2">AMP-binding protein</fullName>
    </submittedName>
</protein>
<dbReference type="InterPro" id="IPR042099">
    <property type="entry name" value="ANL_N_sf"/>
</dbReference>
<dbReference type="InterPro" id="IPR050237">
    <property type="entry name" value="ATP-dep_AMP-bd_enzyme"/>
</dbReference>
<keyword evidence="3" id="KW-1185">Reference proteome</keyword>
<dbReference type="SUPFAM" id="SSF56801">
    <property type="entry name" value="Acetyl-CoA synthetase-like"/>
    <property type="match status" value="1"/>
</dbReference>
<dbReference type="EMBL" id="CP066776">
    <property type="protein sequence ID" value="QQL45048.1"/>
    <property type="molecule type" value="Genomic_DNA"/>
</dbReference>
<dbReference type="AlphaFoldDB" id="A0A6B3LDF1"/>
<dbReference type="Proteomes" id="UP000475117">
    <property type="component" value="Chromosome"/>
</dbReference>
<dbReference type="Gene3D" id="3.40.50.12780">
    <property type="entry name" value="N-terminal domain of ligase-like"/>
    <property type="match status" value="1"/>
</dbReference>
<gene>
    <name evidence="2" type="ORF">G3M56_000220</name>
</gene>
<evidence type="ECO:0000259" key="1">
    <source>
        <dbReference type="Pfam" id="PF00501"/>
    </source>
</evidence>
<dbReference type="Pfam" id="PF00501">
    <property type="entry name" value="AMP-binding"/>
    <property type="match status" value="1"/>
</dbReference>
<dbReference type="Gene3D" id="3.30.300.30">
    <property type="match status" value="1"/>
</dbReference>
<dbReference type="InterPro" id="IPR045851">
    <property type="entry name" value="AMP-bd_C_sf"/>
</dbReference>
<dbReference type="PANTHER" id="PTHR43767:SF1">
    <property type="entry name" value="NONRIBOSOMAL PEPTIDE SYNTHASE PES1 (EUROFUNG)-RELATED"/>
    <property type="match status" value="1"/>
</dbReference>
<sequence length="717" mass="78044">MSQIITIGFDELPSHGALILPNRLEFSHLLHLEKELSGRQILYLAEDGGAYDGLTQTHLEKEGTDAVAFAIDEPAPEELLQIVGDHIKAGGMAVFVPGKVTERRATTQTVRPQALEVLTSLNVPVIPAFVETPRNTVLATESTDDYPEAILVLGEEIPADKASPAAFLENVYISGEAAYATLPVLKKNLARVLLEGLKRHANNAGLIDGMDGSELAYGRILAASLALAGELKKQTQKERVAIILPPGRAGLIANLAVVFANKVPVNLNFTAGAGAVESAIRQADVDKFITVDKFVRKMQAFPWPPTRDLIFLERLLPSLKGSMTRWFIASKFLSAEFIANRLQLPKKGGDREAVLLFTSGSSGEPKGVALSHRNVLANVNQFGARLDLHHEDSVLGCLPLFHSFGCTVTLWYPVIEGLTLVTYPSPAETVKLAELIEQHKVSLLVATPTFLRGYLRRAKPEQLESLKLVVTGAEKLPATLRESFAKRFGKEVLEGYGLTETSPVTNVNLPDPTPKPDDQDLPVLPTARAGSVGHMVQGLAIRITDPATDEPLPIDQPGIIWFKGANVFGGYLNKPETNAEILQDGWLRTGDIGRLDHDGFLYIEGRLSRFSKIGGEMVPHERVEELIVQALGLENQDERCVTVVGLPDEQKGEQLVLLSTVSAGNPGQEIIDLRYRLLEMKVPSLWIPKTMIPVNEIPLLASGKLDIRGCEAKAKGE</sequence>
<evidence type="ECO:0000313" key="3">
    <source>
        <dbReference type="Proteomes" id="UP000475117"/>
    </source>
</evidence>
<dbReference type="InterPro" id="IPR020845">
    <property type="entry name" value="AMP-binding_CS"/>
</dbReference>
<dbReference type="GO" id="GO:0016878">
    <property type="term" value="F:acid-thiol ligase activity"/>
    <property type="evidence" value="ECO:0007669"/>
    <property type="project" value="UniProtKB-ARBA"/>
</dbReference>
<evidence type="ECO:0000313" key="2">
    <source>
        <dbReference type="EMBL" id="QQL45048.1"/>
    </source>
</evidence>
<name>A0A6B3LDF1_9BACT</name>
<dbReference type="InterPro" id="IPR000873">
    <property type="entry name" value="AMP-dep_synth/lig_dom"/>
</dbReference>
<dbReference type="RefSeq" id="WP_164364904.1">
    <property type="nucleotide sequence ID" value="NZ_CP066776.1"/>
</dbReference>
<proteinExistence type="predicted"/>